<dbReference type="InterPro" id="IPR016166">
    <property type="entry name" value="FAD-bd_PCMH"/>
</dbReference>
<evidence type="ECO:0000313" key="10">
    <source>
        <dbReference type="Proteomes" id="UP000585681"/>
    </source>
</evidence>
<name>A0A840C9Z8_9RHOB</name>
<dbReference type="Gene3D" id="3.30.70.2740">
    <property type="match status" value="1"/>
</dbReference>
<dbReference type="SUPFAM" id="SSF55103">
    <property type="entry name" value="FAD-linked oxidases, C-terminal domain"/>
    <property type="match status" value="1"/>
</dbReference>
<feature type="domain" description="FAD-binding PCMH-type" evidence="8">
    <location>
        <begin position="35"/>
        <end position="212"/>
    </location>
</feature>
<dbReference type="GO" id="GO:1903457">
    <property type="term" value="P:lactate catabolic process"/>
    <property type="evidence" value="ECO:0007669"/>
    <property type="project" value="TreeGrafter"/>
</dbReference>
<dbReference type="InterPro" id="IPR016164">
    <property type="entry name" value="FAD-linked_Oxase-like_C"/>
</dbReference>
<comment type="cofactor">
    <cofactor evidence="1">
        <name>FAD</name>
        <dbReference type="ChEBI" id="CHEBI:57692"/>
    </cofactor>
</comment>
<dbReference type="Gene3D" id="3.30.465.10">
    <property type="match status" value="1"/>
</dbReference>
<dbReference type="InterPro" id="IPR004113">
    <property type="entry name" value="FAD-bd_oxidored_4_C"/>
</dbReference>
<evidence type="ECO:0000256" key="7">
    <source>
        <dbReference type="ARBA" id="ARBA00038897"/>
    </source>
</evidence>
<dbReference type="InterPro" id="IPR006094">
    <property type="entry name" value="Oxid_FAD_bind_N"/>
</dbReference>
<sequence>MTHPALSDLTARFGARIETGQAMRDQHGAGDGWHPAAPPDAVLFAETTADVSAALAICNAHGFPVVAFGHGSSIEGQTQAVKGGLCIDLTRLTRILRVSAADMDATVEAGVTRQALNGHLRDTGLFLPIDVGAHATIGGLASTRASGTMTVRHGTMRDRVLGLTVVLPDGEVIQTGGRARKSASGYDLTALFVGSEGTLGIITELTLRLTGIPEAVRAGMYSFTDIAGATETVLEALQGGLCLNRIELLDGLQMRAINAYNGTEHPETATLMIEMAGSGAQVAADLEMFGALAADHGAAARPCRTPEEYSALWALRHSALYAARALRPGCKSLSTDVCVPVSELPGIIARIEAEIAAAGVVAPLHGHVGDGNFHLVMLFNPEKPDEQEAVRRLNARLVEMALDHGGTATGEHGVGLGKKAFMEAEHGAALGLMRRLKQAVDPKGILNPGKIFDL</sequence>
<evidence type="ECO:0000256" key="1">
    <source>
        <dbReference type="ARBA" id="ARBA00001974"/>
    </source>
</evidence>
<comment type="caution">
    <text evidence="9">The sequence shown here is derived from an EMBL/GenBank/DDBJ whole genome shotgun (WGS) entry which is preliminary data.</text>
</comment>
<dbReference type="PANTHER" id="PTHR11748:SF111">
    <property type="entry name" value="D-LACTATE DEHYDROGENASE, MITOCHONDRIAL-RELATED"/>
    <property type="match status" value="1"/>
</dbReference>
<dbReference type="FunFam" id="3.30.70.2740:FF:000001">
    <property type="entry name" value="D-lactate dehydrogenase mitochondrial"/>
    <property type="match status" value="1"/>
</dbReference>
<dbReference type="PROSITE" id="PS51387">
    <property type="entry name" value="FAD_PCMH"/>
    <property type="match status" value="1"/>
</dbReference>
<dbReference type="Pfam" id="PF02913">
    <property type="entry name" value="FAD-oxidase_C"/>
    <property type="match status" value="1"/>
</dbReference>
<evidence type="ECO:0000256" key="5">
    <source>
        <dbReference type="ARBA" id="ARBA00022946"/>
    </source>
</evidence>
<evidence type="ECO:0000313" key="9">
    <source>
        <dbReference type="EMBL" id="MBB4022821.1"/>
    </source>
</evidence>
<dbReference type="InterPro" id="IPR016169">
    <property type="entry name" value="FAD-bd_PCMH_sub2"/>
</dbReference>
<dbReference type="SUPFAM" id="SSF56176">
    <property type="entry name" value="FAD-binding/transporter-associated domain-like"/>
    <property type="match status" value="1"/>
</dbReference>
<dbReference type="Pfam" id="PF01565">
    <property type="entry name" value="FAD_binding_4"/>
    <property type="match status" value="1"/>
</dbReference>
<keyword evidence="4" id="KW-0274">FAD</keyword>
<protein>
    <recommendedName>
        <fullName evidence="7">D-lactate dehydrogenase (cytochrome)</fullName>
        <ecNumber evidence="7">1.1.2.4</ecNumber>
    </recommendedName>
</protein>
<keyword evidence="5" id="KW-0809">Transit peptide</keyword>
<proteinExistence type="inferred from homology"/>
<comment type="similarity">
    <text evidence="2">Belongs to the FAD-binding oxidoreductase/transferase type 4 family.</text>
</comment>
<dbReference type="InterPro" id="IPR036318">
    <property type="entry name" value="FAD-bd_PCMH-like_sf"/>
</dbReference>
<keyword evidence="3" id="KW-0285">Flavoprotein</keyword>
<accession>A0A840C9Z8</accession>
<evidence type="ECO:0000256" key="2">
    <source>
        <dbReference type="ARBA" id="ARBA00008000"/>
    </source>
</evidence>
<dbReference type="GO" id="GO:0008720">
    <property type="term" value="F:D-lactate dehydrogenase (NAD+) activity"/>
    <property type="evidence" value="ECO:0007669"/>
    <property type="project" value="TreeGrafter"/>
</dbReference>
<dbReference type="EC" id="1.1.2.4" evidence="7"/>
<dbReference type="FunFam" id="3.30.465.10:FF:000016">
    <property type="entry name" value="probable D-lactate dehydrogenase, mitochondrial"/>
    <property type="match status" value="1"/>
</dbReference>
<reference evidence="9" key="1">
    <citation type="submission" date="2020-08" db="EMBL/GenBank/DDBJ databases">
        <title>Genomic Encyclopedia of Type Strains, Phase IV (KMG-IV): sequencing the most valuable type-strain genomes for metagenomic binning, comparative biology and taxonomic classification.</title>
        <authorList>
            <person name="Goeker M."/>
        </authorList>
    </citation>
    <scope>NUCLEOTIDE SEQUENCE [LARGE SCALE GENOMIC DNA]</scope>
    <source>
        <strain evidence="9">DSM 105040</strain>
    </source>
</reference>
<evidence type="ECO:0000259" key="8">
    <source>
        <dbReference type="PROSITE" id="PS51387"/>
    </source>
</evidence>
<evidence type="ECO:0000256" key="3">
    <source>
        <dbReference type="ARBA" id="ARBA00022630"/>
    </source>
</evidence>
<dbReference type="EMBL" id="JACIEQ010000003">
    <property type="protein sequence ID" value="MBB4022821.1"/>
    <property type="molecule type" value="Genomic_DNA"/>
</dbReference>
<keyword evidence="6 9" id="KW-0560">Oxidoreductase</keyword>
<gene>
    <name evidence="9" type="ORF">GGR17_002640</name>
</gene>
<dbReference type="InterPro" id="IPR016171">
    <property type="entry name" value="Vanillyl_alc_oxidase_C-sub2"/>
</dbReference>
<dbReference type="FunFam" id="1.10.45.10:FF:000001">
    <property type="entry name" value="D-lactate dehydrogenase mitochondrial"/>
    <property type="match status" value="1"/>
</dbReference>
<dbReference type="Proteomes" id="UP000585681">
    <property type="component" value="Unassembled WGS sequence"/>
</dbReference>
<organism evidence="9 10">
    <name type="scientific">Actibacterium naphthalenivorans</name>
    <dbReference type="NCBI Taxonomy" id="1614693"/>
    <lineage>
        <taxon>Bacteria</taxon>
        <taxon>Pseudomonadati</taxon>
        <taxon>Pseudomonadota</taxon>
        <taxon>Alphaproteobacteria</taxon>
        <taxon>Rhodobacterales</taxon>
        <taxon>Roseobacteraceae</taxon>
        <taxon>Actibacterium</taxon>
    </lineage>
</organism>
<evidence type="ECO:0000256" key="6">
    <source>
        <dbReference type="ARBA" id="ARBA00023002"/>
    </source>
</evidence>
<dbReference type="AlphaFoldDB" id="A0A840C9Z8"/>
<dbReference type="GO" id="GO:0071949">
    <property type="term" value="F:FAD binding"/>
    <property type="evidence" value="ECO:0007669"/>
    <property type="project" value="InterPro"/>
</dbReference>
<dbReference type="PANTHER" id="PTHR11748">
    <property type="entry name" value="D-LACTATE DEHYDROGENASE"/>
    <property type="match status" value="1"/>
</dbReference>
<dbReference type="GO" id="GO:0004458">
    <property type="term" value="F:D-lactate dehydrogenase (cytochrome) activity"/>
    <property type="evidence" value="ECO:0007669"/>
    <property type="project" value="UniProtKB-EC"/>
</dbReference>
<keyword evidence="10" id="KW-1185">Reference proteome</keyword>
<evidence type="ECO:0000256" key="4">
    <source>
        <dbReference type="ARBA" id="ARBA00022827"/>
    </source>
</evidence>
<dbReference type="Gene3D" id="1.10.45.10">
    <property type="entry name" value="Vanillyl-alcohol Oxidase, Chain A, domain 4"/>
    <property type="match status" value="1"/>
</dbReference>